<dbReference type="InterPro" id="IPR011043">
    <property type="entry name" value="Gal_Oxase/kelch_b-propeller"/>
</dbReference>
<dbReference type="RefSeq" id="WP_091756951.1">
    <property type="nucleotide sequence ID" value="NZ_FOHB01000002.1"/>
</dbReference>
<reference evidence="4" key="1">
    <citation type="submission" date="2016-10" db="EMBL/GenBank/DDBJ databases">
        <authorList>
            <person name="Varghese N."/>
            <person name="Submissions S."/>
        </authorList>
    </citation>
    <scope>NUCLEOTIDE SEQUENCE [LARGE SCALE GENOMIC DNA]</scope>
    <source>
        <strain evidence="4">CGMCC 1.6963</strain>
    </source>
</reference>
<sequence length="595" mass="58896">MRARSISSVRTKCAKPLRSRLTHGIAGAMCVCVAGLSAAASADAFESAPLAASTARSGLFVQQGPKLTAGDESGPGEFGGSVSVSADGNTALVGGSGDSSGGGAAWVFTRAGGVWAQQGSKLTPSNVVGQARFGTSVSLSADGNTALVGGYGDSGSGAAWVFTRSGGTWKQAAKVTANDEAGAGAFGANVALSADGGTAAVVALFDNNYSGAAWIFTRSGGTWTQQGPKLTASDETRTEEAGGAGLASVALSADGDVALLGGTRDNGFMGAAWVFTRSGGKWTQLGPKFTPTDETLNRSEFGSSVALSADGGTALIGGPFDDTGAGAVWGFARSGANWVQQGPKLTPAGPTGYRYFGASVALSADGTTAAIGAPFDDSFVGAAWTFGRSGAGWLQHGGKLTASDESGQGQLGSVSLSADGKTLLVGGSRDNNAMGAAWVFSPILVGSQQVQPAADSNPAGMAEAFRYTAVGTGAAGKVSVYLDSTSAATSVTVGLYTNTSSGDPGTLLTTGTIATPQGGAWNTITVPAAPVTAGTDYWLAVLAPRKAGTLTFRDLPGGTGGPAQTSAHTSLTSLPTTWKTGTRFANSPASLLAAP</sequence>
<accession>A0A1H9TH77</accession>
<evidence type="ECO:0000256" key="1">
    <source>
        <dbReference type="ARBA" id="ARBA00022729"/>
    </source>
</evidence>
<dbReference type="EMBL" id="FOHB01000002">
    <property type="protein sequence ID" value="SER95963.1"/>
    <property type="molecule type" value="Genomic_DNA"/>
</dbReference>
<organism evidence="3 4">
    <name type="scientific">Pedococcus cremeus</name>
    <dbReference type="NCBI Taxonomy" id="587636"/>
    <lineage>
        <taxon>Bacteria</taxon>
        <taxon>Bacillati</taxon>
        <taxon>Actinomycetota</taxon>
        <taxon>Actinomycetes</taxon>
        <taxon>Micrococcales</taxon>
        <taxon>Intrasporangiaceae</taxon>
        <taxon>Pedococcus</taxon>
    </lineage>
</organism>
<protein>
    <submittedName>
        <fullName evidence="3">FG-GAP repeat-containing protein</fullName>
    </submittedName>
</protein>
<name>A0A1H9TH77_9MICO</name>
<gene>
    <name evidence="3" type="ORF">SAMN05216199_1588</name>
</gene>
<dbReference type="SUPFAM" id="SSF50965">
    <property type="entry name" value="Galactose oxidase, central domain"/>
    <property type="match status" value="1"/>
</dbReference>
<keyword evidence="1 2" id="KW-0732">Signal</keyword>
<evidence type="ECO:0000313" key="4">
    <source>
        <dbReference type="Proteomes" id="UP000199019"/>
    </source>
</evidence>
<feature type="signal peptide" evidence="2">
    <location>
        <begin position="1"/>
        <end position="42"/>
    </location>
</feature>
<dbReference type="Gene3D" id="2.130.10.130">
    <property type="entry name" value="Integrin alpha, N-terminal"/>
    <property type="match status" value="2"/>
</dbReference>
<dbReference type="InterPro" id="IPR013517">
    <property type="entry name" value="FG-GAP"/>
</dbReference>
<dbReference type="Pfam" id="PF14312">
    <property type="entry name" value="FG-GAP_2"/>
    <property type="match status" value="4"/>
</dbReference>
<feature type="chain" id="PRO_5039647643" evidence="2">
    <location>
        <begin position="43"/>
        <end position="595"/>
    </location>
</feature>
<dbReference type="Proteomes" id="UP000199019">
    <property type="component" value="Unassembled WGS sequence"/>
</dbReference>
<dbReference type="PANTHER" id="PTHR36220">
    <property type="entry name" value="UNNAMED PRODUCT"/>
    <property type="match status" value="1"/>
</dbReference>
<dbReference type="PANTHER" id="PTHR36220:SF1">
    <property type="entry name" value="GAMMA TUBULIN COMPLEX COMPONENT C-TERMINAL DOMAIN-CONTAINING PROTEIN"/>
    <property type="match status" value="1"/>
</dbReference>
<dbReference type="OrthoDB" id="614750at2"/>
<keyword evidence="4" id="KW-1185">Reference proteome</keyword>
<proteinExistence type="predicted"/>
<dbReference type="AlphaFoldDB" id="A0A1H9TH77"/>
<dbReference type="STRING" id="587636.SAMN05216199_1588"/>
<evidence type="ECO:0000256" key="2">
    <source>
        <dbReference type="SAM" id="SignalP"/>
    </source>
</evidence>
<evidence type="ECO:0000313" key="3">
    <source>
        <dbReference type="EMBL" id="SER95963.1"/>
    </source>
</evidence>
<dbReference type="InterPro" id="IPR028994">
    <property type="entry name" value="Integrin_alpha_N"/>
</dbReference>